<dbReference type="InterPro" id="IPR032710">
    <property type="entry name" value="NTF2-like_dom_sf"/>
</dbReference>
<evidence type="ECO:0000259" key="1">
    <source>
        <dbReference type="Pfam" id="PF13577"/>
    </source>
</evidence>
<dbReference type="EMBL" id="JAAXOO010000001">
    <property type="protein sequence ID" value="NKY31525.1"/>
    <property type="molecule type" value="Genomic_DNA"/>
</dbReference>
<name>A0A846X7T8_9NOCA</name>
<dbReference type="AlphaFoldDB" id="A0A846X7T8"/>
<sequence>MDPADRLALTTLAARYALAIDRRDAAAVAALCTPDVVVVLPAELNRTDAPAELRGRETVARSVVGAVSHLVATRHIVGQQVAEADTAGRAHAETYCTAHHIYARGDGHRDNRIAMRYRDTFERSDGIWLFSRRELVVDFAEDVPVTRSGR</sequence>
<dbReference type="RefSeq" id="WP_068049770.1">
    <property type="nucleotide sequence ID" value="NZ_JAAXOO010000001.1"/>
</dbReference>
<dbReference type="SUPFAM" id="SSF54427">
    <property type="entry name" value="NTF2-like"/>
    <property type="match status" value="1"/>
</dbReference>
<comment type="caution">
    <text evidence="2">The sequence shown here is derived from an EMBL/GenBank/DDBJ whole genome shotgun (WGS) entry which is preliminary data.</text>
</comment>
<feature type="domain" description="SnoaL-like" evidence="1">
    <location>
        <begin position="4"/>
        <end position="133"/>
    </location>
</feature>
<evidence type="ECO:0000313" key="3">
    <source>
        <dbReference type="Proteomes" id="UP000565715"/>
    </source>
</evidence>
<keyword evidence="3" id="KW-1185">Reference proteome</keyword>
<protein>
    <submittedName>
        <fullName evidence="2">Nuclear transport factor 2 family protein</fullName>
    </submittedName>
</protein>
<dbReference type="Proteomes" id="UP000565715">
    <property type="component" value="Unassembled WGS sequence"/>
</dbReference>
<proteinExistence type="predicted"/>
<gene>
    <name evidence="2" type="ORF">HGA13_00340</name>
</gene>
<reference evidence="2 3" key="1">
    <citation type="submission" date="2020-04" db="EMBL/GenBank/DDBJ databases">
        <title>MicrobeNet Type strains.</title>
        <authorList>
            <person name="Nicholson A.C."/>
        </authorList>
    </citation>
    <scope>NUCLEOTIDE SEQUENCE [LARGE SCALE GENOMIC DNA]</scope>
    <source>
        <strain evidence="2 3">DSM 45078</strain>
    </source>
</reference>
<dbReference type="InterPro" id="IPR037401">
    <property type="entry name" value="SnoaL-like"/>
</dbReference>
<evidence type="ECO:0000313" key="2">
    <source>
        <dbReference type="EMBL" id="NKY31525.1"/>
    </source>
</evidence>
<dbReference type="Pfam" id="PF13577">
    <property type="entry name" value="SnoaL_4"/>
    <property type="match status" value="1"/>
</dbReference>
<organism evidence="2 3">
    <name type="scientific">Nocardia speluncae</name>
    <dbReference type="NCBI Taxonomy" id="419477"/>
    <lineage>
        <taxon>Bacteria</taxon>
        <taxon>Bacillati</taxon>
        <taxon>Actinomycetota</taxon>
        <taxon>Actinomycetes</taxon>
        <taxon>Mycobacteriales</taxon>
        <taxon>Nocardiaceae</taxon>
        <taxon>Nocardia</taxon>
    </lineage>
</organism>
<dbReference type="Gene3D" id="3.10.450.50">
    <property type="match status" value="1"/>
</dbReference>
<accession>A0A846X7T8</accession>